<feature type="compositionally biased region" description="Basic and acidic residues" evidence="1">
    <location>
        <begin position="154"/>
        <end position="182"/>
    </location>
</feature>
<evidence type="ECO:0000256" key="3">
    <source>
        <dbReference type="SAM" id="SignalP"/>
    </source>
</evidence>
<name>A0A6P3WE93_CLUHA</name>
<dbReference type="GO" id="GO:0005737">
    <property type="term" value="C:cytoplasm"/>
    <property type="evidence" value="ECO:0007669"/>
    <property type="project" value="TreeGrafter"/>
</dbReference>
<gene>
    <name evidence="5" type="primary">pttg1ipa</name>
</gene>
<proteinExistence type="predicted"/>
<feature type="region of interest" description="Disordered" evidence="1">
    <location>
        <begin position="154"/>
        <end position="185"/>
    </location>
</feature>
<dbReference type="PANTHER" id="PTHR15191:SF13">
    <property type="entry name" value="PTTG1-INTERACTING PROTEIN A"/>
    <property type="match status" value="1"/>
</dbReference>
<organism evidence="4 5">
    <name type="scientific">Clupea harengus</name>
    <name type="common">Atlantic herring</name>
    <dbReference type="NCBI Taxonomy" id="7950"/>
    <lineage>
        <taxon>Eukaryota</taxon>
        <taxon>Metazoa</taxon>
        <taxon>Chordata</taxon>
        <taxon>Craniata</taxon>
        <taxon>Vertebrata</taxon>
        <taxon>Euteleostomi</taxon>
        <taxon>Actinopterygii</taxon>
        <taxon>Neopterygii</taxon>
        <taxon>Teleostei</taxon>
        <taxon>Clupei</taxon>
        <taxon>Clupeiformes</taxon>
        <taxon>Clupeoidei</taxon>
        <taxon>Clupeidae</taxon>
        <taxon>Clupea</taxon>
    </lineage>
</organism>
<evidence type="ECO:0000256" key="2">
    <source>
        <dbReference type="SAM" id="Phobius"/>
    </source>
</evidence>
<keyword evidence="3" id="KW-0732">Signal</keyword>
<feature type="chain" id="PRO_5027745241" evidence="3">
    <location>
        <begin position="22"/>
        <end position="199"/>
    </location>
</feature>
<feature type="region of interest" description="Disordered" evidence="1">
    <location>
        <begin position="25"/>
        <end position="59"/>
    </location>
</feature>
<evidence type="ECO:0000313" key="4">
    <source>
        <dbReference type="Proteomes" id="UP000515152"/>
    </source>
</evidence>
<feature type="compositionally biased region" description="Pro residues" evidence="1">
    <location>
        <begin position="46"/>
        <end position="57"/>
    </location>
</feature>
<feature type="transmembrane region" description="Helical" evidence="2">
    <location>
        <begin position="118"/>
        <end position="141"/>
    </location>
</feature>
<accession>A0A6P3WE93</accession>
<dbReference type="AlphaFoldDB" id="A0A6P3WE93"/>
<sequence>MFWRICVSFILVLVGLSSTFAQNETTQSPTITSTTTSTTTTTTPATPAPTPAPPPPGETCESKNGTNCEECLKNVSCLWCIKTKTCMTYPIKTILPPYALCPLNDARWGQCSINFKTLIIAMAVVGGVIILAFFICLFCCCKCENAGSKRFENKMDKQADKRKGKSDSRKAEMRVRHDEIRQKYGLSKASPYARFENSS</sequence>
<evidence type="ECO:0000256" key="1">
    <source>
        <dbReference type="SAM" id="MobiDB-lite"/>
    </source>
</evidence>
<keyword evidence="2" id="KW-1133">Transmembrane helix</keyword>
<dbReference type="GeneID" id="105912100"/>
<keyword evidence="2" id="KW-0812">Transmembrane</keyword>
<dbReference type="KEGG" id="char:105912100"/>
<dbReference type="RefSeq" id="XP_012696466.1">
    <property type="nucleotide sequence ID" value="XM_012841012.3"/>
</dbReference>
<reference evidence="5" key="1">
    <citation type="submission" date="2025-08" db="UniProtKB">
        <authorList>
            <consortium name="RefSeq"/>
        </authorList>
    </citation>
    <scope>IDENTIFICATION</scope>
</reference>
<protein>
    <submittedName>
        <fullName evidence="5">PTTG1 interacting protein a</fullName>
    </submittedName>
</protein>
<feature type="signal peptide" evidence="3">
    <location>
        <begin position="1"/>
        <end position="21"/>
    </location>
</feature>
<dbReference type="CTD" id="321786"/>
<keyword evidence="4" id="KW-1185">Reference proteome</keyword>
<feature type="compositionally biased region" description="Low complexity" evidence="1">
    <location>
        <begin position="25"/>
        <end position="45"/>
    </location>
</feature>
<dbReference type="Proteomes" id="UP000515152">
    <property type="component" value="Chromosome 21"/>
</dbReference>
<keyword evidence="2" id="KW-0472">Membrane</keyword>
<dbReference type="InterPro" id="IPR052304">
    <property type="entry name" value="PTTG1IP"/>
</dbReference>
<dbReference type="GO" id="GO:0005634">
    <property type="term" value="C:nucleus"/>
    <property type="evidence" value="ECO:0007669"/>
    <property type="project" value="TreeGrafter"/>
</dbReference>
<dbReference type="GO" id="GO:0006606">
    <property type="term" value="P:protein import into nucleus"/>
    <property type="evidence" value="ECO:0007669"/>
    <property type="project" value="TreeGrafter"/>
</dbReference>
<evidence type="ECO:0000313" key="5">
    <source>
        <dbReference type="RefSeq" id="XP_012696466.1"/>
    </source>
</evidence>
<dbReference type="PANTHER" id="PTHR15191">
    <property type="entry name" value="PROTEIN CBG20567"/>
    <property type="match status" value="1"/>
</dbReference>
<dbReference type="OrthoDB" id="5829916at2759"/>